<protein>
    <submittedName>
        <fullName evidence="2">Multisubunit Na+/H+ antiporter MnhC subunit</fullName>
    </submittedName>
</protein>
<gene>
    <name evidence="2" type="ORF">FHS18_001188</name>
</gene>
<evidence type="ECO:0000313" key="3">
    <source>
        <dbReference type="Proteomes" id="UP000570361"/>
    </source>
</evidence>
<reference evidence="2 3" key="1">
    <citation type="submission" date="2020-08" db="EMBL/GenBank/DDBJ databases">
        <title>Genomic Encyclopedia of Type Strains, Phase III (KMG-III): the genomes of soil and plant-associated and newly described type strains.</title>
        <authorList>
            <person name="Whitman W."/>
        </authorList>
    </citation>
    <scope>NUCLEOTIDE SEQUENCE [LARGE SCALE GENOMIC DNA]</scope>
    <source>
        <strain evidence="2 3">CECT 5862</strain>
    </source>
</reference>
<sequence>MTLVYILAILIALGLTALFLFVTKKAYSRKWEDDE</sequence>
<comment type="caution">
    <text evidence="2">The sequence shown here is derived from an EMBL/GenBank/DDBJ whole genome shotgun (WGS) entry which is preliminary data.</text>
</comment>
<feature type="transmembrane region" description="Helical" evidence="1">
    <location>
        <begin position="6"/>
        <end position="23"/>
    </location>
</feature>
<evidence type="ECO:0000256" key="1">
    <source>
        <dbReference type="SAM" id="Phobius"/>
    </source>
</evidence>
<name>A0A7W5FLG2_9BACL</name>
<dbReference type="EMBL" id="JACHXK010000002">
    <property type="protein sequence ID" value="MBB3109136.1"/>
    <property type="molecule type" value="Genomic_DNA"/>
</dbReference>
<keyword evidence="1" id="KW-0472">Membrane</keyword>
<dbReference type="Proteomes" id="UP000570361">
    <property type="component" value="Unassembled WGS sequence"/>
</dbReference>
<organism evidence="2 3">
    <name type="scientific">Paenibacillus phyllosphaerae</name>
    <dbReference type="NCBI Taxonomy" id="274593"/>
    <lineage>
        <taxon>Bacteria</taxon>
        <taxon>Bacillati</taxon>
        <taxon>Bacillota</taxon>
        <taxon>Bacilli</taxon>
        <taxon>Bacillales</taxon>
        <taxon>Paenibacillaceae</taxon>
        <taxon>Paenibacillus</taxon>
    </lineage>
</organism>
<evidence type="ECO:0000313" key="2">
    <source>
        <dbReference type="EMBL" id="MBB3109136.1"/>
    </source>
</evidence>
<dbReference type="AlphaFoldDB" id="A0A7W5FLG2"/>
<proteinExistence type="predicted"/>
<keyword evidence="1" id="KW-1133">Transmembrane helix</keyword>
<keyword evidence="3" id="KW-1185">Reference proteome</keyword>
<accession>A0A7W5FLG2</accession>
<keyword evidence="1" id="KW-0812">Transmembrane</keyword>